<proteinExistence type="inferred from homology"/>
<feature type="transmembrane region" description="Helical" evidence="7">
    <location>
        <begin position="113"/>
        <end position="131"/>
    </location>
</feature>
<feature type="transmembrane region" description="Helical" evidence="7">
    <location>
        <begin position="45"/>
        <end position="64"/>
    </location>
</feature>
<feature type="transmembrane region" description="Helical" evidence="7">
    <location>
        <begin position="84"/>
        <end position="101"/>
    </location>
</feature>
<evidence type="ECO:0000256" key="1">
    <source>
        <dbReference type="ARBA" id="ARBA00004651"/>
    </source>
</evidence>
<feature type="transmembrane region" description="Helical" evidence="7">
    <location>
        <begin position="239"/>
        <end position="258"/>
    </location>
</feature>
<keyword evidence="6 7" id="KW-0472">Membrane</keyword>
<keyword evidence="4 7" id="KW-0812">Transmembrane</keyword>
<feature type="transmembrane region" description="Helical" evidence="7">
    <location>
        <begin position="212"/>
        <end position="232"/>
    </location>
</feature>
<dbReference type="Pfam" id="PF01478">
    <property type="entry name" value="Peptidase_A24"/>
    <property type="match status" value="1"/>
</dbReference>
<dbReference type="PANTHER" id="PTHR30487">
    <property type="entry name" value="TYPE 4 PREPILIN-LIKE PROTEINS LEADER PEPTIDE-PROCESSING ENZYME"/>
    <property type="match status" value="1"/>
</dbReference>
<accession>A0A0G0H9Z7</accession>
<feature type="domain" description="Prepilin peptidase A24 N-terminal" evidence="9">
    <location>
        <begin position="11"/>
        <end position="92"/>
    </location>
</feature>
<dbReference type="GO" id="GO:0004190">
    <property type="term" value="F:aspartic-type endopeptidase activity"/>
    <property type="evidence" value="ECO:0007669"/>
    <property type="project" value="InterPro"/>
</dbReference>
<dbReference type="InterPro" id="IPR010627">
    <property type="entry name" value="Prepilin_pept_A24_N"/>
</dbReference>
<reference evidence="10 11" key="1">
    <citation type="journal article" date="2015" name="Nature">
        <title>rRNA introns, odd ribosomes, and small enigmatic genomes across a large radiation of phyla.</title>
        <authorList>
            <person name="Brown C.T."/>
            <person name="Hug L.A."/>
            <person name="Thomas B.C."/>
            <person name="Sharon I."/>
            <person name="Castelle C.J."/>
            <person name="Singh A."/>
            <person name="Wilkins M.J."/>
            <person name="Williams K.H."/>
            <person name="Banfield J.F."/>
        </authorList>
    </citation>
    <scope>NUCLEOTIDE SEQUENCE [LARGE SCALE GENOMIC DNA]</scope>
</reference>
<evidence type="ECO:0000256" key="6">
    <source>
        <dbReference type="ARBA" id="ARBA00023136"/>
    </source>
</evidence>
<keyword evidence="10" id="KW-0489">Methyltransferase</keyword>
<comment type="similarity">
    <text evidence="2">Belongs to the peptidase A24 family.</text>
</comment>
<sequence length="270" mass="30514">MNIFIGIFSILFGLSIGSFLNVAVQRPRNKNKKERTLGGRSFCDYCKHVLGLLDLIPVISFVALRGKCRYCKTKISLKNLLGELFTAISFFLFGEFVYKYFIEVKELNEGGQVLLIVYLCMIFFLLVYTAVHDIWWMEIPLLSSLVGVFLAVCYKLVYIFIHEDYSFHWLPYSIIPIAVIFLINIVYKKQAFGAGDYFLLIILGLTLKPVELFIALETAVLAGALVGLLFAAKAGKLKGLTIPLVPFLVFGWLVALNWGDEIVNFLLPVN</sequence>
<evidence type="ECO:0000256" key="2">
    <source>
        <dbReference type="ARBA" id="ARBA00005801"/>
    </source>
</evidence>
<evidence type="ECO:0000256" key="5">
    <source>
        <dbReference type="ARBA" id="ARBA00022989"/>
    </source>
</evidence>
<keyword evidence="5 7" id="KW-1133">Transmembrane helix</keyword>
<dbReference type="Proteomes" id="UP000034852">
    <property type="component" value="Unassembled WGS sequence"/>
</dbReference>
<dbReference type="InterPro" id="IPR000045">
    <property type="entry name" value="Prepilin_IV_endopep_pep"/>
</dbReference>
<organism evidence="10 11">
    <name type="scientific">candidate division WS6 bacterium GW2011_GWA2_37_6</name>
    <dbReference type="NCBI Taxonomy" id="1619087"/>
    <lineage>
        <taxon>Bacteria</taxon>
        <taxon>Candidatus Dojkabacteria</taxon>
    </lineage>
</organism>
<keyword evidence="10" id="KW-0808">Transferase</keyword>
<dbReference type="InterPro" id="IPR050882">
    <property type="entry name" value="Prepilin_peptidase/N-MTase"/>
</dbReference>
<dbReference type="GO" id="GO:0006465">
    <property type="term" value="P:signal peptide processing"/>
    <property type="evidence" value="ECO:0007669"/>
    <property type="project" value="TreeGrafter"/>
</dbReference>
<protein>
    <submittedName>
        <fullName evidence="10">Leader peptidase (Prepilin peptidase)/N-methyltransferase</fullName>
    </submittedName>
</protein>
<evidence type="ECO:0000259" key="8">
    <source>
        <dbReference type="Pfam" id="PF01478"/>
    </source>
</evidence>
<gene>
    <name evidence="10" type="ORF">US52_C0027G0004</name>
</gene>
<feature type="transmembrane region" description="Helical" evidence="7">
    <location>
        <begin position="137"/>
        <end position="157"/>
    </location>
</feature>
<evidence type="ECO:0000313" key="10">
    <source>
        <dbReference type="EMBL" id="KKQ35360.1"/>
    </source>
</evidence>
<comment type="subcellular location">
    <subcellularLocation>
        <location evidence="1">Cell membrane</location>
        <topology evidence="1">Multi-pass membrane protein</topology>
    </subcellularLocation>
</comment>
<dbReference type="GO" id="GO:0032259">
    <property type="term" value="P:methylation"/>
    <property type="evidence" value="ECO:0007669"/>
    <property type="project" value="UniProtKB-KW"/>
</dbReference>
<dbReference type="EMBL" id="LBTH01000027">
    <property type="protein sequence ID" value="KKQ35360.1"/>
    <property type="molecule type" value="Genomic_DNA"/>
</dbReference>
<name>A0A0G0H9Z7_9BACT</name>
<dbReference type="GO" id="GO:0008168">
    <property type="term" value="F:methyltransferase activity"/>
    <property type="evidence" value="ECO:0007669"/>
    <property type="project" value="UniProtKB-KW"/>
</dbReference>
<dbReference type="AlphaFoldDB" id="A0A0G0H9Z7"/>
<keyword evidence="3" id="KW-1003">Cell membrane</keyword>
<feature type="transmembrane region" description="Helical" evidence="7">
    <location>
        <begin position="169"/>
        <end position="187"/>
    </location>
</feature>
<evidence type="ECO:0000259" key="9">
    <source>
        <dbReference type="Pfam" id="PF06750"/>
    </source>
</evidence>
<comment type="caution">
    <text evidence="10">The sequence shown here is derived from an EMBL/GenBank/DDBJ whole genome shotgun (WGS) entry which is preliminary data.</text>
</comment>
<evidence type="ECO:0000256" key="4">
    <source>
        <dbReference type="ARBA" id="ARBA00022692"/>
    </source>
</evidence>
<feature type="domain" description="Prepilin type IV endopeptidase peptidase" evidence="8">
    <location>
        <begin position="121"/>
        <end position="228"/>
    </location>
</feature>
<dbReference type="Pfam" id="PF06750">
    <property type="entry name" value="A24_N_bact"/>
    <property type="match status" value="1"/>
</dbReference>
<feature type="transmembrane region" description="Helical" evidence="7">
    <location>
        <begin position="6"/>
        <end position="24"/>
    </location>
</feature>
<evidence type="ECO:0000256" key="3">
    <source>
        <dbReference type="ARBA" id="ARBA00022475"/>
    </source>
</evidence>
<evidence type="ECO:0000313" key="11">
    <source>
        <dbReference type="Proteomes" id="UP000034852"/>
    </source>
</evidence>
<dbReference type="GO" id="GO:0005886">
    <property type="term" value="C:plasma membrane"/>
    <property type="evidence" value="ECO:0007669"/>
    <property type="project" value="UniProtKB-SubCell"/>
</dbReference>
<evidence type="ECO:0000256" key="7">
    <source>
        <dbReference type="SAM" id="Phobius"/>
    </source>
</evidence>
<dbReference type="Gene3D" id="1.20.120.1220">
    <property type="match status" value="1"/>
</dbReference>
<dbReference type="PANTHER" id="PTHR30487:SF0">
    <property type="entry name" value="PREPILIN LEADER PEPTIDASE_N-METHYLTRANSFERASE-RELATED"/>
    <property type="match status" value="1"/>
</dbReference>